<feature type="transmembrane region" description="Helical" evidence="8">
    <location>
        <begin position="323"/>
        <end position="344"/>
    </location>
</feature>
<feature type="transmembrane region" description="Helical" evidence="8">
    <location>
        <begin position="289"/>
        <end position="311"/>
    </location>
</feature>
<evidence type="ECO:0000313" key="11">
    <source>
        <dbReference type="Proteomes" id="UP000000647"/>
    </source>
</evidence>
<feature type="domain" description="Major facilitator superfamily (MFS) profile" evidence="9">
    <location>
        <begin position="1"/>
        <end position="380"/>
    </location>
</feature>
<dbReference type="PANTHER" id="PTHR43271">
    <property type="entry name" value="BLL2771 PROTEIN"/>
    <property type="match status" value="1"/>
</dbReference>
<dbReference type="KEGG" id="hha:Hhal_2295"/>
<comment type="subcellular location">
    <subcellularLocation>
        <location evidence="1">Cell membrane</location>
        <topology evidence="1">Multi-pass membrane protein</topology>
    </subcellularLocation>
</comment>
<dbReference type="InterPro" id="IPR020846">
    <property type="entry name" value="MFS_dom"/>
</dbReference>
<keyword evidence="5 8" id="KW-0812">Transmembrane</keyword>
<feature type="transmembrane region" description="Helical" evidence="8">
    <location>
        <begin position="159"/>
        <end position="178"/>
    </location>
</feature>
<evidence type="ECO:0000256" key="8">
    <source>
        <dbReference type="SAM" id="Phobius"/>
    </source>
</evidence>
<dbReference type="HOGENOM" id="CLU_001265_19_3_6"/>
<keyword evidence="3" id="KW-0813">Transport</keyword>
<evidence type="ECO:0000259" key="9">
    <source>
        <dbReference type="PROSITE" id="PS50850"/>
    </source>
</evidence>
<gene>
    <name evidence="10" type="ordered locus">Hhal_2295</name>
</gene>
<evidence type="ECO:0000256" key="6">
    <source>
        <dbReference type="ARBA" id="ARBA00022989"/>
    </source>
</evidence>
<feature type="transmembrane region" description="Helical" evidence="8">
    <location>
        <begin position="131"/>
        <end position="153"/>
    </location>
</feature>
<protein>
    <submittedName>
        <fullName evidence="10">Major facilitator superfamily MFS_1</fullName>
    </submittedName>
</protein>
<accession>A1WZE6</accession>
<dbReference type="PANTHER" id="PTHR43271:SF1">
    <property type="entry name" value="INNER MEMBRANE TRANSPORT PROTEIN YNFM"/>
    <property type="match status" value="1"/>
</dbReference>
<dbReference type="InterPro" id="IPR011701">
    <property type="entry name" value="MFS"/>
</dbReference>
<feature type="transmembrane region" description="Helical" evidence="8">
    <location>
        <begin position="98"/>
        <end position="119"/>
    </location>
</feature>
<keyword evidence="11" id="KW-1185">Reference proteome</keyword>
<feature type="transmembrane region" description="Helical" evidence="8">
    <location>
        <begin position="264"/>
        <end position="283"/>
    </location>
</feature>
<keyword evidence="7 8" id="KW-0472">Membrane</keyword>
<dbReference type="EMBL" id="CP000544">
    <property type="protein sequence ID" value="ABM63058.1"/>
    <property type="molecule type" value="Genomic_DNA"/>
</dbReference>
<evidence type="ECO:0000256" key="4">
    <source>
        <dbReference type="ARBA" id="ARBA00022475"/>
    </source>
</evidence>
<dbReference type="PROSITE" id="PS50850">
    <property type="entry name" value="MFS"/>
    <property type="match status" value="1"/>
</dbReference>
<dbReference type="RefSeq" id="WP_011815080.1">
    <property type="nucleotide sequence ID" value="NC_008789.1"/>
</dbReference>
<evidence type="ECO:0000313" key="10">
    <source>
        <dbReference type="EMBL" id="ABM63058.1"/>
    </source>
</evidence>
<feature type="transmembrane region" description="Helical" evidence="8">
    <location>
        <begin position="356"/>
        <end position="373"/>
    </location>
</feature>
<dbReference type="STRING" id="349124.Hhal_2295"/>
<reference evidence="11" key="1">
    <citation type="submission" date="2006-12" db="EMBL/GenBank/DDBJ databases">
        <title>Complete sequence of Halorhodospira halophila SL1.</title>
        <authorList>
            <consortium name="US DOE Joint Genome Institute"/>
            <person name="Copeland A."/>
            <person name="Lucas S."/>
            <person name="Lapidus A."/>
            <person name="Barry K."/>
            <person name="Detter J.C."/>
            <person name="Glavina del Rio T."/>
            <person name="Hammon N."/>
            <person name="Israni S."/>
            <person name="Dalin E."/>
            <person name="Tice H."/>
            <person name="Pitluck S."/>
            <person name="Saunders E."/>
            <person name="Brettin T."/>
            <person name="Bruce D."/>
            <person name="Han C."/>
            <person name="Tapia R."/>
            <person name="Schmutz J."/>
            <person name="Larimer F."/>
            <person name="Land M."/>
            <person name="Hauser L."/>
            <person name="Kyrpides N."/>
            <person name="Mikhailova N."/>
            <person name="Hoff W."/>
            <person name="Richardson P."/>
        </authorList>
    </citation>
    <scope>NUCLEOTIDE SEQUENCE [LARGE SCALE GENOMIC DNA]</scope>
    <source>
        <strain evidence="11">DSM 244 / SL1</strain>
    </source>
</reference>
<dbReference type="OrthoDB" id="63984at2"/>
<reference evidence="10 11" key="2">
    <citation type="journal article" date="2013" name="Stand. Genomic Sci.">
        <title>Complete genome sequence of Halorhodospira halophila SL1.</title>
        <authorList>
            <person name="Challacombe J.F."/>
            <person name="Majid S."/>
            <person name="Deole R."/>
            <person name="Brettin T.S."/>
            <person name="Bruce D."/>
            <person name="Delano S.F."/>
            <person name="Detter J.C."/>
            <person name="Gleasner C.D."/>
            <person name="Han C.S."/>
            <person name="Misra M."/>
            <person name="Reitenga K.G."/>
            <person name="Mikhailova N."/>
            <person name="Woyke T."/>
            <person name="Pitluck S."/>
            <person name="Nolan M."/>
            <person name="Land M.L."/>
            <person name="Saunders E."/>
            <person name="Tapia R."/>
            <person name="Lapidus A."/>
            <person name="Ivanova N."/>
            <person name="Hoff W.D."/>
        </authorList>
    </citation>
    <scope>NUCLEOTIDE SEQUENCE [LARGE SCALE GENOMIC DNA]</scope>
    <source>
        <strain evidence="11">DSM 244 / SL1</strain>
    </source>
</reference>
<dbReference type="GO" id="GO:0022857">
    <property type="term" value="F:transmembrane transporter activity"/>
    <property type="evidence" value="ECO:0007669"/>
    <property type="project" value="InterPro"/>
</dbReference>
<evidence type="ECO:0000256" key="7">
    <source>
        <dbReference type="ARBA" id="ARBA00023136"/>
    </source>
</evidence>
<dbReference type="Pfam" id="PF07690">
    <property type="entry name" value="MFS_1"/>
    <property type="match status" value="1"/>
</dbReference>
<dbReference type="Gene3D" id="1.20.1250.20">
    <property type="entry name" value="MFS general substrate transporter like domains"/>
    <property type="match status" value="1"/>
</dbReference>
<feature type="transmembrane region" description="Helical" evidence="8">
    <location>
        <begin position="238"/>
        <end position="257"/>
    </location>
</feature>
<dbReference type="InterPro" id="IPR036259">
    <property type="entry name" value="MFS_trans_sf"/>
</dbReference>
<feature type="transmembrane region" description="Helical" evidence="8">
    <location>
        <begin position="42"/>
        <end position="62"/>
    </location>
</feature>
<name>A1WZE6_HALHL</name>
<dbReference type="GO" id="GO:0005886">
    <property type="term" value="C:plasma membrane"/>
    <property type="evidence" value="ECO:0007669"/>
    <property type="project" value="UniProtKB-SubCell"/>
</dbReference>
<evidence type="ECO:0000256" key="1">
    <source>
        <dbReference type="ARBA" id="ARBA00004651"/>
    </source>
</evidence>
<sequence length="388" mass="41070">MPIAQLLITIYCTVLAFSAIHAPQPLLPTLQAAFSVSEPKASLLLTATLLPLAVAPIAYGFVLQRVSSRQMLVVASGLLALTQLAVAIAPTFEILLGLRLVQGLLIPAILTALMTYLAASAAPGRTTRVMAGYVAATVMGGFLGRAIAGAMTTAASWEAAFLLFGIAQLLCTALLLRLDADPQAGFGRLDRRAVGQILRQPRALRVYGAIFCAFFVFLSLLTFLPFRLVELETGLSDLGISLMYTGYLMGVVTALSALRVADRIGGVVNTMLLGIAIFAASLAMFLGPWLAVIFVGMFVFCAGMFLLHALAPGFLNQEVDGDIGVVNGLYIAFYYAGGAVGSWLPGYLYHGLGWEAYVASLAAMLGLAGYWIWGLRSAPRAERGTYSG</sequence>
<dbReference type="eggNOG" id="COG2814">
    <property type="taxonomic scope" value="Bacteria"/>
</dbReference>
<comment type="similarity">
    <text evidence="2">Belongs to the major facilitator superfamily.</text>
</comment>
<dbReference type="CDD" id="cd17324">
    <property type="entry name" value="MFS_NepI_like"/>
    <property type="match status" value="1"/>
</dbReference>
<evidence type="ECO:0000256" key="2">
    <source>
        <dbReference type="ARBA" id="ARBA00008335"/>
    </source>
</evidence>
<dbReference type="AlphaFoldDB" id="A1WZE6"/>
<keyword evidence="6 8" id="KW-1133">Transmembrane helix</keyword>
<dbReference type="Proteomes" id="UP000000647">
    <property type="component" value="Chromosome"/>
</dbReference>
<dbReference type="SUPFAM" id="SSF103473">
    <property type="entry name" value="MFS general substrate transporter"/>
    <property type="match status" value="1"/>
</dbReference>
<feature type="transmembrane region" description="Helical" evidence="8">
    <location>
        <begin position="206"/>
        <end position="226"/>
    </location>
</feature>
<keyword evidence="4" id="KW-1003">Cell membrane</keyword>
<evidence type="ECO:0000256" key="3">
    <source>
        <dbReference type="ARBA" id="ARBA00022448"/>
    </source>
</evidence>
<proteinExistence type="inferred from homology"/>
<evidence type="ECO:0000256" key="5">
    <source>
        <dbReference type="ARBA" id="ARBA00022692"/>
    </source>
</evidence>
<organism evidence="10 11">
    <name type="scientific">Halorhodospira halophila (strain DSM 244 / SL1)</name>
    <name type="common">Ectothiorhodospira halophila (strain DSM 244 / SL1)</name>
    <dbReference type="NCBI Taxonomy" id="349124"/>
    <lineage>
        <taxon>Bacteria</taxon>
        <taxon>Pseudomonadati</taxon>
        <taxon>Pseudomonadota</taxon>
        <taxon>Gammaproteobacteria</taxon>
        <taxon>Chromatiales</taxon>
        <taxon>Ectothiorhodospiraceae</taxon>
        <taxon>Halorhodospira</taxon>
    </lineage>
</organism>
<feature type="transmembrane region" description="Helical" evidence="8">
    <location>
        <begin position="71"/>
        <end position="92"/>
    </location>
</feature>